<proteinExistence type="predicted"/>
<dbReference type="InterPro" id="IPR027417">
    <property type="entry name" value="P-loop_NTPase"/>
</dbReference>
<accession>A0ABT6F2G6</accession>
<dbReference type="EMBL" id="JAKKUT010000006">
    <property type="protein sequence ID" value="MDG2992000.1"/>
    <property type="molecule type" value="Genomic_DNA"/>
</dbReference>
<dbReference type="Pfam" id="PF02399">
    <property type="entry name" value="Herpes_ori_bp"/>
    <property type="match status" value="1"/>
</dbReference>
<feature type="domain" description="DUF3854" evidence="2">
    <location>
        <begin position="153"/>
        <end position="271"/>
    </location>
</feature>
<dbReference type="RefSeq" id="WP_277867926.1">
    <property type="nucleotide sequence ID" value="NZ_JAKKUT010000006.1"/>
</dbReference>
<evidence type="ECO:0000313" key="3">
    <source>
        <dbReference type="EMBL" id="MDG2992000.1"/>
    </source>
</evidence>
<feature type="domain" description="Replication origin-binding protein" evidence="1">
    <location>
        <begin position="330"/>
        <end position="438"/>
    </location>
</feature>
<gene>
    <name evidence="3" type="ORF">L3556_13820</name>
</gene>
<dbReference type="PANTHER" id="PTHR34985:SF1">
    <property type="entry name" value="SLR0554 PROTEIN"/>
    <property type="match status" value="1"/>
</dbReference>
<protein>
    <submittedName>
        <fullName evidence="3">DUF3854 domain-containing protein</fullName>
    </submittedName>
</protein>
<organism evidence="3 4">
    <name type="scientific">Candidatus Synechococcus calcipolaris G9</name>
    <dbReference type="NCBI Taxonomy" id="1497997"/>
    <lineage>
        <taxon>Bacteria</taxon>
        <taxon>Bacillati</taxon>
        <taxon>Cyanobacteriota</taxon>
        <taxon>Cyanophyceae</taxon>
        <taxon>Synechococcales</taxon>
        <taxon>Synechococcaceae</taxon>
        <taxon>Synechococcus</taxon>
    </lineage>
</organism>
<evidence type="ECO:0000313" key="4">
    <source>
        <dbReference type="Proteomes" id="UP001154265"/>
    </source>
</evidence>
<evidence type="ECO:0000259" key="2">
    <source>
        <dbReference type="Pfam" id="PF12965"/>
    </source>
</evidence>
<reference evidence="3" key="1">
    <citation type="journal article" date="2022" name="Genome Biol. Evol.">
        <title>A New Gene Family Diagnostic for Intracellular Biomineralization of Amorphous Ca Carbonates by Cyanobacteria.</title>
        <authorList>
            <person name="Benzerara K."/>
            <person name="Duprat E."/>
            <person name="Bitard-Feildel T."/>
            <person name="Caumes G."/>
            <person name="Cassier-Chauvat C."/>
            <person name="Chauvat F."/>
            <person name="Dezi M."/>
            <person name="Diop S.I."/>
            <person name="Gaschignard G."/>
            <person name="Gorgen S."/>
            <person name="Gugger M."/>
            <person name="Lopez-Garcia P."/>
            <person name="Millet M."/>
            <person name="Skouri-Panet F."/>
            <person name="Moreira D."/>
            <person name="Callebaut I."/>
        </authorList>
    </citation>
    <scope>NUCLEOTIDE SEQUENCE</scope>
    <source>
        <strain evidence="3">G9</strain>
    </source>
</reference>
<dbReference type="CDD" id="cd01029">
    <property type="entry name" value="TOPRIM_primases"/>
    <property type="match status" value="1"/>
</dbReference>
<dbReference type="Pfam" id="PF12965">
    <property type="entry name" value="DUF3854"/>
    <property type="match status" value="1"/>
</dbReference>
<sequence length="1044" mass="116884">MFLQRNFPEFVLEEFRLSSIPNRLTKANVEWLEGEEAVVVLAQEAMVQAQKVNSYVTTAAARWRKKYQFAAAGGWATTGCNLDGTPAHIYYFKPKEPRKRSQGFGGNTQKTKVIKYETPALCPAPPILPWVDAQTAQAIYRRYNLKPLPGEFFWQTIQRSNVEIAITEGFKKALSLLAQGIPAIAIRGITQWRTPKTDDLHPIIAQLATAGRRVYIVFDQDEKAKTQAAVRKQAIKLGHALVGCQCKPLYLVWDTVLGKGIDDVIYKQGANAATWLVEALCQSWNVETYQREARIFTGLSTIKQLSQTTFQIERVTEGPYLPELPPLAQGAIHVVKAPMNSGKTTRLGENWVQNAREQNWLTLVLAPLNSLGKQTAQKWNLPHIHDFSKSPEQQQALLATISYQGGVVLCPDSLHCIPPWFLDKPVLLILDEANQVVNHIVEGNTLKSRWSEIVEKFGTIAKHAAEKGAIVLSEDGLPDRAIDFVKKVSEAKAVRVFQHFKHGSTWQCSAMTGQVSGFRKTLLERLEAAKQDKDRQPLLFVSTSQQECRRLERVLSNTQPELKVFRIDSQTNEKGTFNSFFIDPDQWIHDYQPDVLILSPSVKSGVSIEGNVALENAYFKSVWGYFPSLDTDSQMQLLGRYRPPVPRFLFAPPFIRTNGEESLYRPKAIIHQIQQNAAALADAYGFALLLDPDGDSQDTHQRTIEAATLEYLATSRAISGNQKQIAYHALINRLEEAGHKVKREKVDADKETSQLFNSVIEELWREDAAEGAAVVVDPDIHTVEWAISLTHSLDVSREDRVIASKVLLRQEFPGIDFNDCLEWYEGIYKNYGAMRRGVVLQAKAENLLGAKEEDRAGVSKIFGANIRAFHRLPYKFVQAALIEKTGVLALLDGKPYSNADPRAIKIKAAALWFANQINYWLRLTIKPEQTPVEICNKLLKKLNISVEQGQIEVSRPGRRGEQLARVYKITLDSNCVRSRLLEAARRKVAGAVSAICNNKDSPNIKNTDTSSNPPPDVGKGVSDGGYFGIEEAQACQKIPIAHSF</sequence>
<dbReference type="PANTHER" id="PTHR34985">
    <property type="entry name" value="SLR0554 PROTEIN"/>
    <property type="match status" value="1"/>
</dbReference>
<dbReference type="SUPFAM" id="SSF52540">
    <property type="entry name" value="P-loop containing nucleoside triphosphate hydrolases"/>
    <property type="match status" value="1"/>
</dbReference>
<dbReference type="Proteomes" id="UP001154265">
    <property type="component" value="Unassembled WGS sequence"/>
</dbReference>
<dbReference type="InterPro" id="IPR003450">
    <property type="entry name" value="Replication_origin-bd"/>
</dbReference>
<dbReference type="InterPro" id="IPR024385">
    <property type="entry name" value="DUF3854"/>
</dbReference>
<comment type="caution">
    <text evidence="3">The sequence shown here is derived from an EMBL/GenBank/DDBJ whole genome shotgun (WGS) entry which is preliminary data.</text>
</comment>
<reference evidence="3" key="2">
    <citation type="submission" date="2022-01" db="EMBL/GenBank/DDBJ databases">
        <authorList>
            <person name="Zivanovic Y."/>
            <person name="Moreira D."/>
            <person name="Lopez-Garcia P."/>
        </authorList>
    </citation>
    <scope>NUCLEOTIDE SEQUENCE</scope>
    <source>
        <strain evidence="3">G9</strain>
    </source>
</reference>
<keyword evidence="4" id="KW-1185">Reference proteome</keyword>
<evidence type="ECO:0000259" key="1">
    <source>
        <dbReference type="Pfam" id="PF02399"/>
    </source>
</evidence>
<dbReference type="InterPro" id="IPR034154">
    <property type="entry name" value="TOPRIM_DnaG/twinkle"/>
</dbReference>
<name>A0ABT6F2G6_9SYNE</name>